<dbReference type="GO" id="GO:0016787">
    <property type="term" value="F:hydrolase activity"/>
    <property type="evidence" value="ECO:0007669"/>
    <property type="project" value="UniProtKB-KW"/>
</dbReference>
<evidence type="ECO:0000256" key="2">
    <source>
        <dbReference type="ARBA" id="ARBA00022723"/>
    </source>
</evidence>
<dbReference type="Gene3D" id="3.60.15.10">
    <property type="entry name" value="Ribonuclease Z/Hydroxyacylglutathione hydrolase-like"/>
    <property type="match status" value="1"/>
</dbReference>
<name>A0A9D9I6Y5_9BACT</name>
<dbReference type="Pfam" id="PF00753">
    <property type="entry name" value="Lactamase_B"/>
    <property type="match status" value="1"/>
</dbReference>
<organism evidence="6 7">
    <name type="scientific">Candidatus Cryptobacteroides faecipullorum</name>
    <dbReference type="NCBI Taxonomy" id="2840764"/>
    <lineage>
        <taxon>Bacteria</taxon>
        <taxon>Pseudomonadati</taxon>
        <taxon>Bacteroidota</taxon>
        <taxon>Bacteroidia</taxon>
        <taxon>Bacteroidales</taxon>
        <taxon>Candidatus Cryptobacteroides</taxon>
    </lineage>
</organism>
<dbReference type="PANTHER" id="PTHR42978">
    <property type="entry name" value="QUORUM-QUENCHING LACTONASE YTNP-RELATED-RELATED"/>
    <property type="match status" value="1"/>
</dbReference>
<protein>
    <submittedName>
        <fullName evidence="6">MBL fold metallo-hydrolase</fullName>
    </submittedName>
</protein>
<dbReference type="AlphaFoldDB" id="A0A9D9I6Y5"/>
<dbReference type="InterPro" id="IPR001279">
    <property type="entry name" value="Metallo-B-lactamas"/>
</dbReference>
<dbReference type="EMBL" id="JADIMH010000017">
    <property type="protein sequence ID" value="MBO8466842.1"/>
    <property type="molecule type" value="Genomic_DNA"/>
</dbReference>
<keyword evidence="4" id="KW-0862">Zinc</keyword>
<sequence length="274" mass="29742">MNWHFNSVAVAAALLSVASCGNSVDGPEGTKTLQTDGIRITWIQDNAKERLMERSLFPDASDSLVASLGLQDGIPSTVSVFLVETDGKKILFDTGLGLPDSRMLPSLQALGVAPEDIDYLYITHFHGDHIGGMLKDGKPVFPEAQVYVPEKEYDAWMSMPEDRKAQVEETMAAYQDRLHLFTAGDTLPGNVLSIDAPGHTPGHTVYRVGDFLIVGDLMHGVALQMEHPEICASYDMDFPSAVSARKEVLKYASDSSLTMAGMHFPAPAFIQAGK</sequence>
<dbReference type="GO" id="GO:0046872">
    <property type="term" value="F:metal ion binding"/>
    <property type="evidence" value="ECO:0007669"/>
    <property type="project" value="UniProtKB-KW"/>
</dbReference>
<dbReference type="InterPro" id="IPR036866">
    <property type="entry name" value="RibonucZ/Hydroxyglut_hydro"/>
</dbReference>
<keyword evidence="2" id="KW-0479">Metal-binding</keyword>
<proteinExistence type="inferred from homology"/>
<reference evidence="6" key="2">
    <citation type="journal article" date="2021" name="PeerJ">
        <title>Extensive microbial diversity within the chicken gut microbiome revealed by metagenomics and culture.</title>
        <authorList>
            <person name="Gilroy R."/>
            <person name="Ravi A."/>
            <person name="Getino M."/>
            <person name="Pursley I."/>
            <person name="Horton D.L."/>
            <person name="Alikhan N.F."/>
            <person name="Baker D."/>
            <person name="Gharbi K."/>
            <person name="Hall N."/>
            <person name="Watson M."/>
            <person name="Adriaenssens E.M."/>
            <person name="Foster-Nyarko E."/>
            <person name="Jarju S."/>
            <person name="Secka A."/>
            <person name="Antonio M."/>
            <person name="Oren A."/>
            <person name="Chaudhuri R.R."/>
            <person name="La Ragione R."/>
            <person name="Hildebrand F."/>
            <person name="Pallen M.J."/>
        </authorList>
    </citation>
    <scope>NUCLEOTIDE SEQUENCE</scope>
    <source>
        <strain evidence="6">B1-15692</strain>
    </source>
</reference>
<evidence type="ECO:0000256" key="3">
    <source>
        <dbReference type="ARBA" id="ARBA00022801"/>
    </source>
</evidence>
<evidence type="ECO:0000256" key="1">
    <source>
        <dbReference type="ARBA" id="ARBA00007749"/>
    </source>
</evidence>
<comment type="similarity">
    <text evidence="1">Belongs to the metallo-beta-lactamase superfamily.</text>
</comment>
<reference evidence="6" key="1">
    <citation type="submission" date="2020-10" db="EMBL/GenBank/DDBJ databases">
        <authorList>
            <person name="Gilroy R."/>
        </authorList>
    </citation>
    <scope>NUCLEOTIDE SEQUENCE</scope>
    <source>
        <strain evidence="6">B1-15692</strain>
    </source>
</reference>
<keyword evidence="3" id="KW-0378">Hydrolase</keyword>
<dbReference type="CDD" id="cd07720">
    <property type="entry name" value="OPHC2-like_MBL-fold"/>
    <property type="match status" value="1"/>
</dbReference>
<accession>A0A9D9I6Y5</accession>
<dbReference type="Proteomes" id="UP000823660">
    <property type="component" value="Unassembled WGS sequence"/>
</dbReference>
<evidence type="ECO:0000256" key="4">
    <source>
        <dbReference type="ARBA" id="ARBA00022833"/>
    </source>
</evidence>
<dbReference type="InterPro" id="IPR051013">
    <property type="entry name" value="MBL_superfamily_lactonases"/>
</dbReference>
<evidence type="ECO:0000259" key="5">
    <source>
        <dbReference type="SMART" id="SM00849"/>
    </source>
</evidence>
<gene>
    <name evidence="6" type="ORF">IAB99_03660</name>
</gene>
<dbReference type="SUPFAM" id="SSF56281">
    <property type="entry name" value="Metallo-hydrolase/oxidoreductase"/>
    <property type="match status" value="1"/>
</dbReference>
<feature type="domain" description="Metallo-beta-lactamase" evidence="5">
    <location>
        <begin position="77"/>
        <end position="263"/>
    </location>
</feature>
<dbReference type="SMART" id="SM00849">
    <property type="entry name" value="Lactamase_B"/>
    <property type="match status" value="1"/>
</dbReference>
<comment type="caution">
    <text evidence="6">The sequence shown here is derived from an EMBL/GenBank/DDBJ whole genome shotgun (WGS) entry which is preliminary data.</text>
</comment>
<evidence type="ECO:0000313" key="7">
    <source>
        <dbReference type="Proteomes" id="UP000823660"/>
    </source>
</evidence>
<evidence type="ECO:0000313" key="6">
    <source>
        <dbReference type="EMBL" id="MBO8466842.1"/>
    </source>
</evidence>
<dbReference type="PANTHER" id="PTHR42978:SF6">
    <property type="entry name" value="QUORUM-QUENCHING LACTONASE YTNP-RELATED"/>
    <property type="match status" value="1"/>
</dbReference>